<feature type="domain" description="F-box" evidence="1">
    <location>
        <begin position="17"/>
        <end position="64"/>
    </location>
</feature>
<dbReference type="SUPFAM" id="SSF52047">
    <property type="entry name" value="RNI-like"/>
    <property type="match status" value="1"/>
</dbReference>
<organism evidence="2 3">
    <name type="scientific">Papaver nudicaule</name>
    <name type="common">Iceland poppy</name>
    <dbReference type="NCBI Taxonomy" id="74823"/>
    <lineage>
        <taxon>Eukaryota</taxon>
        <taxon>Viridiplantae</taxon>
        <taxon>Streptophyta</taxon>
        <taxon>Embryophyta</taxon>
        <taxon>Tracheophyta</taxon>
        <taxon>Spermatophyta</taxon>
        <taxon>Magnoliopsida</taxon>
        <taxon>Ranunculales</taxon>
        <taxon>Papaveraceae</taxon>
        <taxon>Papaveroideae</taxon>
        <taxon>Papaver</taxon>
    </lineage>
</organism>
<dbReference type="Gene3D" id="1.20.1280.50">
    <property type="match status" value="1"/>
</dbReference>
<dbReference type="PANTHER" id="PTHR38926:SF2">
    <property type="entry name" value="F-BOX_LRR-REPEAT PROTEIN 21-RELATED"/>
    <property type="match status" value="1"/>
</dbReference>
<evidence type="ECO:0000313" key="3">
    <source>
        <dbReference type="Proteomes" id="UP001177140"/>
    </source>
</evidence>
<evidence type="ECO:0000259" key="1">
    <source>
        <dbReference type="PROSITE" id="PS50181"/>
    </source>
</evidence>
<sequence>MDCDMENPTPISTEEEVRNWVELPPDILSHIFLKLGVIDILFRAQSVCSTWRRGSKEPLLFRFIDMRNRWDLFDGYDMEKMAKEAVDRSCGQLVEFSMEHFGTDEIVEYIADKSVSLRCLRLITCLQVSDDALINMAKKAVMLEELEICDCSFSEDTLKTVGKACPQLKSFRLNCRGFRRPHMEIDDEALAIAESMPQLRHLQLFMNNLTNVGLRAILDGCLHLESLDLRQCFSVNLEGDLLKSCQERHIKLRLPNDSTDDYEFNAAIDDGFYDFPEGSDFSGFDYDDEFCELDLVSDDGYGDSDLGFDNVDDLDLDDVLGYCSADYSSDDIID</sequence>
<proteinExistence type="predicted"/>
<dbReference type="InterPro" id="IPR032675">
    <property type="entry name" value="LRR_dom_sf"/>
</dbReference>
<keyword evidence="3" id="KW-1185">Reference proteome</keyword>
<dbReference type="EMBL" id="JAJJMA010133887">
    <property type="protein sequence ID" value="MCL7033381.1"/>
    <property type="molecule type" value="Genomic_DNA"/>
</dbReference>
<dbReference type="PROSITE" id="PS50181">
    <property type="entry name" value="FBOX"/>
    <property type="match status" value="1"/>
</dbReference>
<dbReference type="InterPro" id="IPR001810">
    <property type="entry name" value="F-box_dom"/>
</dbReference>
<reference evidence="2" key="1">
    <citation type="submission" date="2022-03" db="EMBL/GenBank/DDBJ databases">
        <title>A functionally conserved STORR gene fusion in Papaver species that diverged 16.8 million years ago.</title>
        <authorList>
            <person name="Catania T."/>
        </authorList>
    </citation>
    <scope>NUCLEOTIDE SEQUENCE</scope>
    <source>
        <strain evidence="2">S-191538</strain>
    </source>
</reference>
<dbReference type="AlphaFoldDB" id="A0AA41V796"/>
<dbReference type="SUPFAM" id="SSF81383">
    <property type="entry name" value="F-box domain"/>
    <property type="match status" value="1"/>
</dbReference>
<dbReference type="InterPro" id="IPR036047">
    <property type="entry name" value="F-box-like_dom_sf"/>
</dbReference>
<name>A0AA41V796_PAPNU</name>
<dbReference type="CDD" id="cd22164">
    <property type="entry name" value="F-box_AtSKIP19-like"/>
    <property type="match status" value="1"/>
</dbReference>
<comment type="caution">
    <text evidence="2">The sequence shown here is derived from an EMBL/GenBank/DDBJ whole genome shotgun (WGS) entry which is preliminary data.</text>
</comment>
<protein>
    <recommendedName>
        <fullName evidence="1">F-box domain-containing protein</fullName>
    </recommendedName>
</protein>
<dbReference type="SMART" id="SM00256">
    <property type="entry name" value="FBOX"/>
    <property type="match status" value="1"/>
</dbReference>
<accession>A0AA41V796</accession>
<dbReference type="Pfam" id="PF12937">
    <property type="entry name" value="F-box-like"/>
    <property type="match status" value="1"/>
</dbReference>
<gene>
    <name evidence="2" type="ORF">MKW94_024672</name>
</gene>
<dbReference type="Proteomes" id="UP001177140">
    <property type="component" value="Unassembled WGS sequence"/>
</dbReference>
<evidence type="ECO:0000313" key="2">
    <source>
        <dbReference type="EMBL" id="MCL7033381.1"/>
    </source>
</evidence>
<dbReference type="PANTHER" id="PTHR38926">
    <property type="entry name" value="F-BOX DOMAIN CONTAINING PROTEIN, EXPRESSED"/>
    <property type="match status" value="1"/>
</dbReference>
<dbReference type="Gene3D" id="3.80.10.10">
    <property type="entry name" value="Ribonuclease Inhibitor"/>
    <property type="match status" value="1"/>
</dbReference>